<organism evidence="2 3">
    <name type="scientific">Shigella boydii 4444-74</name>
    <dbReference type="NCBI Taxonomy" id="766140"/>
    <lineage>
        <taxon>Bacteria</taxon>
        <taxon>Pseudomonadati</taxon>
        <taxon>Pseudomonadota</taxon>
        <taxon>Gammaproteobacteria</taxon>
        <taxon>Enterobacterales</taxon>
        <taxon>Enterobacteriaceae</taxon>
        <taxon>Shigella</taxon>
    </lineage>
</organism>
<dbReference type="EMBL" id="AKNB01000279">
    <property type="protein sequence ID" value="EIQ33030.1"/>
    <property type="molecule type" value="Genomic_DNA"/>
</dbReference>
<sequence length="38" mass="4215">MGKGVPVSKNRPVFGAHKSVSGQYTEKRPPPRKRNVSH</sequence>
<evidence type="ECO:0000313" key="3">
    <source>
        <dbReference type="Proteomes" id="UP000004199"/>
    </source>
</evidence>
<feature type="region of interest" description="Disordered" evidence="1">
    <location>
        <begin position="1"/>
        <end position="38"/>
    </location>
</feature>
<comment type="caution">
    <text evidence="2">The sequence shown here is derived from an EMBL/GenBank/DDBJ whole genome shotgun (WGS) entry which is preliminary data.</text>
</comment>
<dbReference type="Proteomes" id="UP000004199">
    <property type="component" value="Unassembled WGS sequence"/>
</dbReference>
<reference evidence="2 3" key="1">
    <citation type="submission" date="2012-03" db="EMBL/GenBank/DDBJ databases">
        <authorList>
            <person name="Rasko D."/>
            <person name="Redman J."/>
            <person name="Daugherty S.C."/>
            <person name="Tallon L."/>
            <person name="Sadzewicz L."/>
            <person name="Jones K."/>
            <person name="Santana-Cruz I."/>
            <person name="Liu X."/>
        </authorList>
    </citation>
    <scope>NUCLEOTIDE SEQUENCE [LARGE SCALE GENOMIC DNA]</scope>
    <source>
        <strain evidence="2 3">4444-74</strain>
    </source>
</reference>
<protein>
    <submittedName>
        <fullName evidence="2">Uncharacterized protein</fullName>
    </submittedName>
</protein>
<proteinExistence type="predicted"/>
<gene>
    <name evidence="2" type="ORF">SB444474_4087</name>
</gene>
<evidence type="ECO:0000313" key="2">
    <source>
        <dbReference type="EMBL" id="EIQ33030.1"/>
    </source>
</evidence>
<dbReference type="AlphaFoldDB" id="I6DMN8"/>
<name>I6DMN8_SHIBO</name>
<evidence type="ECO:0000256" key="1">
    <source>
        <dbReference type="SAM" id="MobiDB-lite"/>
    </source>
</evidence>
<accession>I6DMN8</accession>